<feature type="signal peptide" evidence="2">
    <location>
        <begin position="1"/>
        <end position="18"/>
    </location>
</feature>
<evidence type="ECO:0000256" key="2">
    <source>
        <dbReference type="SAM" id="SignalP"/>
    </source>
</evidence>
<feature type="compositionally biased region" description="Low complexity" evidence="1">
    <location>
        <begin position="81"/>
        <end position="102"/>
    </location>
</feature>
<feature type="chain" id="PRO_5015862214" evidence="2">
    <location>
        <begin position="19"/>
        <end position="102"/>
    </location>
</feature>
<reference evidence="3 4" key="1">
    <citation type="submission" date="2017-08" db="EMBL/GenBank/DDBJ databases">
        <title>Infants hospitalized years apart are colonized by the same room-sourced microbial strains.</title>
        <authorList>
            <person name="Brooks B."/>
            <person name="Olm M.R."/>
            <person name="Firek B.A."/>
            <person name="Baker R."/>
            <person name="Thomas B.C."/>
            <person name="Morowitz M.J."/>
            <person name="Banfield J.F."/>
        </authorList>
    </citation>
    <scope>NUCLEOTIDE SEQUENCE [LARGE SCALE GENOMIC DNA]</scope>
    <source>
        <strain evidence="3">S2_005_001_R2_27</strain>
    </source>
</reference>
<accession>A0A2W5R406</accession>
<sequence length="102" mass="10487">MGLAVSLLLATASHGALAQATGQSTEPPTTFDRIEKTLSEATTKALDYISGFIPYSMPEVQDNGDIIIRRDKPKAGVASEAPGTTPAPQTPGSSTGTGDVKI</sequence>
<evidence type="ECO:0000313" key="4">
    <source>
        <dbReference type="Proteomes" id="UP000248887"/>
    </source>
</evidence>
<feature type="region of interest" description="Disordered" evidence="1">
    <location>
        <begin position="70"/>
        <end position="102"/>
    </location>
</feature>
<gene>
    <name evidence="3" type="ORF">DI549_07550</name>
</gene>
<dbReference type="EMBL" id="QFQD01000017">
    <property type="protein sequence ID" value="PZQ83702.1"/>
    <property type="molecule type" value="Genomic_DNA"/>
</dbReference>
<protein>
    <submittedName>
        <fullName evidence="3">Uncharacterized protein</fullName>
    </submittedName>
</protein>
<organism evidence="3 4">
    <name type="scientific">Ancylobacter novellus</name>
    <name type="common">Thiobacillus novellus</name>
    <dbReference type="NCBI Taxonomy" id="921"/>
    <lineage>
        <taxon>Bacteria</taxon>
        <taxon>Pseudomonadati</taxon>
        <taxon>Pseudomonadota</taxon>
        <taxon>Alphaproteobacteria</taxon>
        <taxon>Hyphomicrobiales</taxon>
        <taxon>Xanthobacteraceae</taxon>
        <taxon>Ancylobacter</taxon>
    </lineage>
</organism>
<keyword evidence="2" id="KW-0732">Signal</keyword>
<comment type="caution">
    <text evidence="3">The sequence shown here is derived from an EMBL/GenBank/DDBJ whole genome shotgun (WGS) entry which is preliminary data.</text>
</comment>
<evidence type="ECO:0000256" key="1">
    <source>
        <dbReference type="SAM" id="MobiDB-lite"/>
    </source>
</evidence>
<name>A0A2W5R406_ANCNO</name>
<evidence type="ECO:0000313" key="3">
    <source>
        <dbReference type="EMBL" id="PZQ83702.1"/>
    </source>
</evidence>
<dbReference type="AlphaFoldDB" id="A0A2W5R406"/>
<dbReference type="Proteomes" id="UP000248887">
    <property type="component" value="Unassembled WGS sequence"/>
</dbReference>
<proteinExistence type="predicted"/>